<evidence type="ECO:0000313" key="9">
    <source>
        <dbReference type="EMBL" id="KAF2074288.1"/>
    </source>
</evidence>
<keyword evidence="6 7" id="KW-0472">Membrane</keyword>
<protein>
    <recommendedName>
        <fullName evidence="7">Derlin</fullName>
    </recommendedName>
</protein>
<feature type="transmembrane region" description="Helical" evidence="7">
    <location>
        <begin position="15"/>
        <end position="35"/>
    </location>
</feature>
<dbReference type="Proteomes" id="UP000695562">
    <property type="component" value="Unassembled WGS sequence"/>
</dbReference>
<comment type="similarity">
    <text evidence="2 7">Belongs to the derlin family.</text>
</comment>
<evidence type="ECO:0000256" key="7">
    <source>
        <dbReference type="RuleBase" id="RU363059"/>
    </source>
</evidence>
<feature type="compositionally biased region" description="Gly residues" evidence="8">
    <location>
        <begin position="239"/>
        <end position="248"/>
    </location>
</feature>
<dbReference type="EMBL" id="AJWJ01000155">
    <property type="protein sequence ID" value="KAF2074288.1"/>
    <property type="molecule type" value="Genomic_DNA"/>
</dbReference>
<gene>
    <name evidence="9" type="ORF">CYY_004421</name>
</gene>
<feature type="region of interest" description="Disordered" evidence="8">
    <location>
        <begin position="217"/>
        <end position="248"/>
    </location>
</feature>
<dbReference type="InterPro" id="IPR035952">
    <property type="entry name" value="Rhomboid-like_sf"/>
</dbReference>
<reference evidence="9" key="1">
    <citation type="submission" date="2020-01" db="EMBL/GenBank/DDBJ databases">
        <title>Development of genomics and gene disruption for Polysphondylium violaceum indicates a role for the polyketide synthase stlB in stalk morphogenesis.</title>
        <authorList>
            <person name="Narita B."/>
            <person name="Kawabe Y."/>
            <person name="Kin K."/>
            <person name="Saito T."/>
            <person name="Gibbs R."/>
            <person name="Kuspa A."/>
            <person name="Muzny D."/>
            <person name="Queller D."/>
            <person name="Richards S."/>
            <person name="Strassman J."/>
            <person name="Sucgang R."/>
            <person name="Worley K."/>
            <person name="Schaap P."/>
        </authorList>
    </citation>
    <scope>NUCLEOTIDE SEQUENCE</scope>
    <source>
        <strain evidence="9">QSvi11</strain>
    </source>
</reference>
<keyword evidence="3 7" id="KW-0812">Transmembrane</keyword>
<evidence type="ECO:0000256" key="5">
    <source>
        <dbReference type="ARBA" id="ARBA00022989"/>
    </source>
</evidence>
<dbReference type="Pfam" id="PF04511">
    <property type="entry name" value="DER1"/>
    <property type="match status" value="1"/>
</dbReference>
<feature type="transmembrane region" description="Helical" evidence="7">
    <location>
        <begin position="56"/>
        <end position="76"/>
    </location>
</feature>
<keyword evidence="4 7" id="KW-0256">Endoplasmic reticulum</keyword>
<evidence type="ECO:0000256" key="1">
    <source>
        <dbReference type="ARBA" id="ARBA00004477"/>
    </source>
</evidence>
<comment type="caution">
    <text evidence="7">Lacks conserved residue(s) required for the propagation of feature annotation.</text>
</comment>
<dbReference type="AlphaFoldDB" id="A0A8J4PUN1"/>
<comment type="caution">
    <text evidence="9">The sequence shown here is derived from an EMBL/GenBank/DDBJ whole genome shotgun (WGS) entry which is preliminary data.</text>
</comment>
<dbReference type="PANTHER" id="PTHR11009">
    <property type="entry name" value="DER1-LIKE PROTEIN, DERLIN"/>
    <property type="match status" value="1"/>
</dbReference>
<accession>A0A8J4PUN1</accession>
<keyword evidence="5 7" id="KW-1133">Transmembrane helix</keyword>
<name>A0A8J4PUN1_9MYCE</name>
<dbReference type="InterPro" id="IPR007599">
    <property type="entry name" value="DER1"/>
</dbReference>
<comment type="subcellular location">
    <subcellularLocation>
        <location evidence="1 7">Endoplasmic reticulum membrane</location>
        <topology evidence="1 7">Multi-pass membrane protein</topology>
    </subcellularLocation>
</comment>
<evidence type="ECO:0000256" key="6">
    <source>
        <dbReference type="ARBA" id="ARBA00023136"/>
    </source>
</evidence>
<feature type="transmembrane region" description="Helical" evidence="7">
    <location>
        <begin position="96"/>
        <end position="116"/>
    </location>
</feature>
<evidence type="ECO:0000256" key="4">
    <source>
        <dbReference type="ARBA" id="ARBA00022824"/>
    </source>
</evidence>
<proteinExistence type="inferred from homology"/>
<organism evidence="9 10">
    <name type="scientific">Polysphondylium violaceum</name>
    <dbReference type="NCBI Taxonomy" id="133409"/>
    <lineage>
        <taxon>Eukaryota</taxon>
        <taxon>Amoebozoa</taxon>
        <taxon>Evosea</taxon>
        <taxon>Eumycetozoa</taxon>
        <taxon>Dictyostelia</taxon>
        <taxon>Dictyosteliales</taxon>
        <taxon>Dictyosteliaceae</taxon>
        <taxon>Polysphondylium</taxon>
    </lineage>
</organism>
<feature type="compositionally biased region" description="Basic and acidic residues" evidence="8">
    <location>
        <begin position="217"/>
        <end position="228"/>
    </location>
</feature>
<evidence type="ECO:0000256" key="8">
    <source>
        <dbReference type="SAM" id="MobiDB-lite"/>
    </source>
</evidence>
<keyword evidence="10" id="KW-1185">Reference proteome</keyword>
<evidence type="ECO:0000313" key="10">
    <source>
        <dbReference type="Proteomes" id="UP000695562"/>
    </source>
</evidence>
<evidence type="ECO:0000256" key="3">
    <source>
        <dbReference type="ARBA" id="ARBA00022692"/>
    </source>
</evidence>
<comment type="function">
    <text evidence="7">May be involved in the degradation of misfolded endoplasmic reticulum (ER) luminal proteins.</text>
</comment>
<dbReference type="SUPFAM" id="SSF144091">
    <property type="entry name" value="Rhomboid-like"/>
    <property type="match status" value="1"/>
</dbReference>
<dbReference type="GO" id="GO:0006950">
    <property type="term" value="P:response to stress"/>
    <property type="evidence" value="ECO:0007669"/>
    <property type="project" value="UniProtKB-ARBA"/>
</dbReference>
<dbReference type="GO" id="GO:0005789">
    <property type="term" value="C:endoplasmic reticulum membrane"/>
    <property type="evidence" value="ECO:0007669"/>
    <property type="project" value="UniProtKB-SubCell"/>
</dbReference>
<sequence length="248" mass="28481">MDREIRNWWSTVPYITKWLFASMAIVTVASGMNIFKPYYLILDWPSTFKQLQIWRPFTATAHLGPLNFSFLIHLVFLYRYSCSLEIGSYAGRTADYLYACIICAVLNIVSAFFMGYRITGSMLIMSIIYIWSRYNADTIVSFFFGIKFKGVYLPWAMMAISFLSGGGHFPFDEFLGCISAHVYYYVNDVYPRVHGTTSYLKTPSFLKNVLPAEIQEQQRAREAEERRAQRPGTRAQGGYNWGTGHALG</sequence>
<evidence type="ECO:0000256" key="2">
    <source>
        <dbReference type="ARBA" id="ARBA00008917"/>
    </source>
</evidence>
<dbReference type="OrthoDB" id="19102at2759"/>